<dbReference type="AlphaFoldDB" id="A0A6H0KRF9"/>
<sequence length="64" mass="7108">MKVGDKVLVSPDLTMLADWTPATVIEVENNPFIGIVISAKTDKGVIFFGQKDLFKPLKEEECLQ</sequence>
<evidence type="ECO:0000313" key="1">
    <source>
        <dbReference type="EMBL" id="QIU95098.1"/>
    </source>
</evidence>
<dbReference type="Proteomes" id="UP000501780">
    <property type="component" value="Chromosome"/>
</dbReference>
<dbReference type="RefSeq" id="WP_167963576.1">
    <property type="nucleotide sequence ID" value="NZ_CP050831.1"/>
</dbReference>
<gene>
    <name evidence="1" type="ORF">BacF7301_13525</name>
</gene>
<reference evidence="1 2" key="1">
    <citation type="submission" date="2020-03" db="EMBL/GenBank/DDBJ databases">
        <title>Genomic analysis of Bacteroides faecium CBA7301.</title>
        <authorList>
            <person name="Kim J."/>
            <person name="Roh S.W."/>
        </authorList>
    </citation>
    <scope>NUCLEOTIDE SEQUENCE [LARGE SCALE GENOMIC DNA]</scope>
    <source>
        <strain evidence="1 2">CBA7301</strain>
    </source>
</reference>
<evidence type="ECO:0000313" key="2">
    <source>
        <dbReference type="Proteomes" id="UP000501780"/>
    </source>
</evidence>
<organism evidence="1 2">
    <name type="scientific">Bacteroides faecium</name>
    <dbReference type="NCBI Taxonomy" id="2715212"/>
    <lineage>
        <taxon>Bacteria</taxon>
        <taxon>Pseudomonadati</taxon>
        <taxon>Bacteroidota</taxon>
        <taxon>Bacteroidia</taxon>
        <taxon>Bacteroidales</taxon>
        <taxon>Bacteroidaceae</taxon>
        <taxon>Bacteroides</taxon>
    </lineage>
</organism>
<dbReference type="EMBL" id="CP050831">
    <property type="protein sequence ID" value="QIU95098.1"/>
    <property type="molecule type" value="Genomic_DNA"/>
</dbReference>
<protein>
    <submittedName>
        <fullName evidence="1">Transcriptional regulator</fullName>
    </submittedName>
</protein>
<name>A0A6H0KRF9_9BACE</name>
<keyword evidence="2" id="KW-1185">Reference proteome</keyword>
<proteinExistence type="predicted"/>
<accession>A0A6H0KRF9</accession>
<dbReference type="KEGG" id="bfc:BacF7301_13525"/>